<dbReference type="SUPFAM" id="SSF57997">
    <property type="entry name" value="Tropomyosin"/>
    <property type="match status" value="1"/>
</dbReference>
<proteinExistence type="predicted"/>
<accession>A0A445DB15</accession>
<feature type="compositionally biased region" description="Basic and acidic residues" evidence="2">
    <location>
        <begin position="151"/>
        <end position="173"/>
    </location>
</feature>
<dbReference type="PANTHER" id="PTHR35705:SF1">
    <property type="entry name" value="WPP DOMAIN-INTERACTING TAIL-ANCHORED PROTEIN 1"/>
    <property type="match status" value="1"/>
</dbReference>
<dbReference type="SMR" id="A0A445DB15"/>
<gene>
    <name evidence="4" type="ORF">Ahy_A04g017427</name>
</gene>
<sequence>MDTQSGEDEYDIDFIVSTMLTRLELNLACFSEKVTNLGIFVMNLETLECELETMILEKNGIDGMVMDMECAEKGLEFDLLCGVLDSEVSELGVFLGTLHAEIAEAEQFVSSTNSIWRNRLEVSEEGFKQSEEQLSEIKKQSTDFQRTLSSYKREESGNAEEGVKIPEDDHSSDVKTGMNMQTIEQQRHILRMLEKSLANEMDLEKNINKSRQIEETLKLRIASLEQELIHAEEEAADVCERWFEADNAREILMGISVDLLGKLQISQFNLNGLNQRESELRARLESGNSDKVSSLEKQLKEYESQLLNTKASADEYQKQYTAMCSEIRDMENLVFELKEKLSNAESRAKAAESGHLLSSENNSELNQKLALPKDGGCTSKNVEQLEKQLKEYDLRLQQAVASVEASQEKQSMLCSTIKDMELVIEDLKSKVSKAEIRADSAEDKCIIISETNAELNEELSFLRNRLECLEGSLHLVEEAKVATAKDIRNRTMIFQNLITQIALERERLNKQLSSLASENKILAVKLKQAANGIFPESNASSANDYEADRCWMNFSANDNQTKVGDSLPDAGSVRRIDAGVLGFKFLFKSFLVVLVSAVAFQFFKDVNVDFGL</sequence>
<feature type="domain" description="WIT1/2 N-terminal helical bundle" evidence="3">
    <location>
        <begin position="16"/>
        <end position="150"/>
    </location>
</feature>
<keyword evidence="5" id="KW-1185">Reference proteome</keyword>
<comment type="caution">
    <text evidence="4">The sequence shown here is derived from an EMBL/GenBank/DDBJ whole genome shotgun (WGS) entry which is preliminary data.</text>
</comment>
<dbReference type="OrthoDB" id="1936068at2759"/>
<dbReference type="InterPro" id="IPR039976">
    <property type="entry name" value="WIT1/WIT2"/>
</dbReference>
<feature type="coiled-coil region" evidence="1">
    <location>
        <begin position="382"/>
        <end position="472"/>
    </location>
</feature>
<name>A0A445DB15_ARAHY</name>
<evidence type="ECO:0000256" key="1">
    <source>
        <dbReference type="SAM" id="Coils"/>
    </source>
</evidence>
<evidence type="ECO:0000256" key="2">
    <source>
        <dbReference type="SAM" id="MobiDB-lite"/>
    </source>
</evidence>
<evidence type="ECO:0000313" key="5">
    <source>
        <dbReference type="Proteomes" id="UP000289738"/>
    </source>
</evidence>
<reference evidence="4 5" key="1">
    <citation type="submission" date="2019-01" db="EMBL/GenBank/DDBJ databases">
        <title>Sequencing of cultivated peanut Arachis hypogaea provides insights into genome evolution and oil improvement.</title>
        <authorList>
            <person name="Chen X."/>
        </authorList>
    </citation>
    <scope>NUCLEOTIDE SEQUENCE [LARGE SCALE GENOMIC DNA]</scope>
    <source>
        <strain evidence="5">cv. Fuhuasheng</strain>
        <tissue evidence="4">Leaves</tissue>
    </source>
</reference>
<dbReference type="InterPro" id="IPR058610">
    <property type="entry name" value="WIT1_2_N"/>
</dbReference>
<evidence type="ECO:0000313" key="4">
    <source>
        <dbReference type="EMBL" id="RYR60345.1"/>
    </source>
</evidence>
<dbReference type="Pfam" id="PF26581">
    <property type="entry name" value="WIT1_2_N"/>
    <property type="match status" value="1"/>
</dbReference>
<dbReference type="EMBL" id="SDMP01000004">
    <property type="protein sequence ID" value="RYR60345.1"/>
    <property type="molecule type" value="Genomic_DNA"/>
</dbReference>
<dbReference type="Gramene" id="arahy.Tifrunner.gnm2.ann2.Ah04g423200.1">
    <property type="protein sequence ID" value="arahy.Tifrunner.gnm2.ann2.Ah04g423200.1-CDS"/>
    <property type="gene ID" value="arahy.Tifrunner.gnm2.ann2.Ah04g423200"/>
</dbReference>
<organism evidence="4 5">
    <name type="scientific">Arachis hypogaea</name>
    <name type="common">Peanut</name>
    <dbReference type="NCBI Taxonomy" id="3818"/>
    <lineage>
        <taxon>Eukaryota</taxon>
        <taxon>Viridiplantae</taxon>
        <taxon>Streptophyta</taxon>
        <taxon>Embryophyta</taxon>
        <taxon>Tracheophyta</taxon>
        <taxon>Spermatophyta</taxon>
        <taxon>Magnoliopsida</taxon>
        <taxon>eudicotyledons</taxon>
        <taxon>Gunneridae</taxon>
        <taxon>Pentapetalae</taxon>
        <taxon>rosids</taxon>
        <taxon>fabids</taxon>
        <taxon>Fabales</taxon>
        <taxon>Fabaceae</taxon>
        <taxon>Papilionoideae</taxon>
        <taxon>50 kb inversion clade</taxon>
        <taxon>dalbergioids sensu lato</taxon>
        <taxon>Dalbergieae</taxon>
        <taxon>Pterocarpus clade</taxon>
        <taxon>Arachis</taxon>
    </lineage>
</organism>
<dbReference type="STRING" id="3818.A0A445DB15"/>
<feature type="coiled-coil region" evidence="1">
    <location>
        <begin position="207"/>
        <end position="241"/>
    </location>
</feature>
<feature type="region of interest" description="Disordered" evidence="2">
    <location>
        <begin position="149"/>
        <end position="175"/>
    </location>
</feature>
<evidence type="ECO:0000259" key="3">
    <source>
        <dbReference type="Pfam" id="PF26581"/>
    </source>
</evidence>
<dbReference type="AlphaFoldDB" id="A0A445DB15"/>
<feature type="coiled-coil region" evidence="1">
    <location>
        <begin position="292"/>
        <end position="354"/>
    </location>
</feature>
<dbReference type="Proteomes" id="UP000289738">
    <property type="component" value="Chromosome A04"/>
</dbReference>
<protein>
    <recommendedName>
        <fullName evidence="3">WIT1/2 N-terminal helical bundle domain-containing protein</fullName>
    </recommendedName>
</protein>
<keyword evidence="1" id="KW-0175">Coiled coil</keyword>
<dbReference type="PANTHER" id="PTHR35705">
    <property type="entry name" value="WPP DOMAIN-INTERACTING TAIL-ANCHORED PROTEIN 1"/>
    <property type="match status" value="1"/>
</dbReference>